<feature type="domain" description="GtrA/DPMS transmembrane" evidence="7">
    <location>
        <begin position="16"/>
        <end position="130"/>
    </location>
</feature>
<evidence type="ECO:0000256" key="6">
    <source>
        <dbReference type="SAM" id="Phobius"/>
    </source>
</evidence>
<dbReference type="GO" id="GO:0000271">
    <property type="term" value="P:polysaccharide biosynthetic process"/>
    <property type="evidence" value="ECO:0007669"/>
    <property type="project" value="InterPro"/>
</dbReference>
<evidence type="ECO:0000256" key="1">
    <source>
        <dbReference type="ARBA" id="ARBA00004141"/>
    </source>
</evidence>
<protein>
    <submittedName>
        <fullName evidence="8">Putative flippase GtrA</fullName>
    </submittedName>
</protein>
<keyword evidence="4 6" id="KW-1133">Transmembrane helix</keyword>
<reference evidence="8 9" key="1">
    <citation type="submission" date="2020-08" db="EMBL/GenBank/DDBJ databases">
        <title>Genomic Encyclopedia of Type Strains, Phase III (KMG-III): the genomes of soil and plant-associated and newly described type strains.</title>
        <authorList>
            <person name="Whitman W."/>
        </authorList>
    </citation>
    <scope>NUCLEOTIDE SEQUENCE [LARGE SCALE GENOMIC DNA]</scope>
    <source>
        <strain evidence="8 9">CECT 7015</strain>
    </source>
</reference>
<gene>
    <name evidence="8" type="ORF">FHS21_003447</name>
</gene>
<evidence type="ECO:0000313" key="9">
    <source>
        <dbReference type="Proteomes" id="UP000554520"/>
    </source>
</evidence>
<evidence type="ECO:0000256" key="3">
    <source>
        <dbReference type="ARBA" id="ARBA00022692"/>
    </source>
</evidence>
<evidence type="ECO:0000256" key="4">
    <source>
        <dbReference type="ARBA" id="ARBA00022989"/>
    </source>
</evidence>
<dbReference type="Pfam" id="PF04138">
    <property type="entry name" value="GtrA_DPMS_TM"/>
    <property type="match status" value="1"/>
</dbReference>
<keyword evidence="5 6" id="KW-0472">Membrane</keyword>
<evidence type="ECO:0000256" key="2">
    <source>
        <dbReference type="ARBA" id="ARBA00009399"/>
    </source>
</evidence>
<dbReference type="EMBL" id="JACHXN010000010">
    <property type="protein sequence ID" value="MBB3147031.1"/>
    <property type="molecule type" value="Genomic_DNA"/>
</dbReference>
<name>A0A839UE96_9HYPH</name>
<dbReference type="RefSeq" id="WP_183663094.1">
    <property type="nucleotide sequence ID" value="NZ_JACHXN010000010.1"/>
</dbReference>
<feature type="transmembrane region" description="Helical" evidence="6">
    <location>
        <begin position="43"/>
        <end position="64"/>
    </location>
</feature>
<comment type="similarity">
    <text evidence="2">Belongs to the GtrA family.</text>
</comment>
<sequence length="151" mass="16403">MSTRSNRPFDYLQIARFASVGVLNTAFGYTVILFALWLGNGDVVSNLIGYAAGLVLSFGLNNRWTFGKKQNASPSVIARYVATFLVAYAVNLGIVLAARSTGLMDGPMIHLLGIGAYTILFYLGSVHFVFAENTPISINNRHAINGRSEPR</sequence>
<dbReference type="InterPro" id="IPR051401">
    <property type="entry name" value="GtrA_CellWall_Glycosyl"/>
</dbReference>
<accession>A0A839UE96</accession>
<dbReference type="Proteomes" id="UP000554520">
    <property type="component" value="Unassembled WGS sequence"/>
</dbReference>
<dbReference type="AlphaFoldDB" id="A0A839UE96"/>
<organism evidence="8 9">
    <name type="scientific">Phyllobacterium trifolii</name>
    <dbReference type="NCBI Taxonomy" id="300193"/>
    <lineage>
        <taxon>Bacteria</taxon>
        <taxon>Pseudomonadati</taxon>
        <taxon>Pseudomonadota</taxon>
        <taxon>Alphaproteobacteria</taxon>
        <taxon>Hyphomicrobiales</taxon>
        <taxon>Phyllobacteriaceae</taxon>
        <taxon>Phyllobacterium</taxon>
    </lineage>
</organism>
<dbReference type="GO" id="GO:0005886">
    <property type="term" value="C:plasma membrane"/>
    <property type="evidence" value="ECO:0007669"/>
    <property type="project" value="TreeGrafter"/>
</dbReference>
<keyword evidence="9" id="KW-1185">Reference proteome</keyword>
<dbReference type="InterPro" id="IPR007267">
    <property type="entry name" value="GtrA_DPMS_TM"/>
</dbReference>
<evidence type="ECO:0000256" key="5">
    <source>
        <dbReference type="ARBA" id="ARBA00023136"/>
    </source>
</evidence>
<evidence type="ECO:0000313" key="8">
    <source>
        <dbReference type="EMBL" id="MBB3147031.1"/>
    </source>
</evidence>
<feature type="transmembrane region" description="Helical" evidence="6">
    <location>
        <begin position="14"/>
        <end position="37"/>
    </location>
</feature>
<evidence type="ECO:0000259" key="7">
    <source>
        <dbReference type="Pfam" id="PF04138"/>
    </source>
</evidence>
<comment type="subcellular location">
    <subcellularLocation>
        <location evidence="1">Membrane</location>
        <topology evidence="1">Multi-pass membrane protein</topology>
    </subcellularLocation>
</comment>
<feature type="transmembrane region" description="Helical" evidence="6">
    <location>
        <begin position="76"/>
        <end position="97"/>
    </location>
</feature>
<dbReference type="PANTHER" id="PTHR38459">
    <property type="entry name" value="PROPHAGE BACTOPRENOL-LINKED GLUCOSE TRANSLOCASE HOMOLOG"/>
    <property type="match status" value="1"/>
</dbReference>
<proteinExistence type="inferred from homology"/>
<keyword evidence="3 6" id="KW-0812">Transmembrane</keyword>
<feature type="transmembrane region" description="Helical" evidence="6">
    <location>
        <begin position="109"/>
        <end position="131"/>
    </location>
</feature>
<dbReference type="PANTHER" id="PTHR38459:SF1">
    <property type="entry name" value="PROPHAGE BACTOPRENOL-LINKED GLUCOSE TRANSLOCASE HOMOLOG"/>
    <property type="match status" value="1"/>
</dbReference>
<comment type="caution">
    <text evidence="8">The sequence shown here is derived from an EMBL/GenBank/DDBJ whole genome shotgun (WGS) entry which is preliminary data.</text>
</comment>